<organism evidence="1 2">
    <name type="scientific">Actinomadura vinacea</name>
    <dbReference type="NCBI Taxonomy" id="115336"/>
    <lineage>
        <taxon>Bacteria</taxon>
        <taxon>Bacillati</taxon>
        <taxon>Actinomycetota</taxon>
        <taxon>Actinomycetes</taxon>
        <taxon>Streptosporangiales</taxon>
        <taxon>Thermomonosporaceae</taxon>
        <taxon>Actinomadura</taxon>
    </lineage>
</organism>
<dbReference type="Proteomes" id="UP001501231">
    <property type="component" value="Unassembled WGS sequence"/>
</dbReference>
<evidence type="ECO:0000313" key="1">
    <source>
        <dbReference type="EMBL" id="GAA2400939.1"/>
    </source>
</evidence>
<accession>A0ABN3ID24</accession>
<sequence length="129" mass="14107">MRSSGCICRSRTSSRSTARKHVSRYTVLLYLTGGSAEPALDLTGGAAFTEIAPFTCVIFDQRYEHEGAPYLEGRKVFLRTELIFTDPQVTHDSEIGALFSKACYLTGESVFAPELARHADSQSPPTAIT</sequence>
<evidence type="ECO:0008006" key="3">
    <source>
        <dbReference type="Google" id="ProtNLM"/>
    </source>
</evidence>
<gene>
    <name evidence="1" type="ORF">GCM10010191_05210</name>
</gene>
<comment type="caution">
    <text evidence="1">The sequence shown here is derived from an EMBL/GenBank/DDBJ whole genome shotgun (WGS) entry which is preliminary data.</text>
</comment>
<evidence type="ECO:0000313" key="2">
    <source>
        <dbReference type="Proteomes" id="UP001501231"/>
    </source>
</evidence>
<dbReference type="EMBL" id="BAAARW010000002">
    <property type="protein sequence ID" value="GAA2400939.1"/>
    <property type="molecule type" value="Genomic_DNA"/>
</dbReference>
<keyword evidence="2" id="KW-1185">Reference proteome</keyword>
<dbReference type="RefSeq" id="WP_344586692.1">
    <property type="nucleotide sequence ID" value="NZ_BAAARW010000002.1"/>
</dbReference>
<proteinExistence type="predicted"/>
<reference evidence="1 2" key="1">
    <citation type="journal article" date="2019" name="Int. J. Syst. Evol. Microbiol.">
        <title>The Global Catalogue of Microorganisms (GCM) 10K type strain sequencing project: providing services to taxonomists for standard genome sequencing and annotation.</title>
        <authorList>
            <consortium name="The Broad Institute Genomics Platform"/>
            <consortium name="The Broad Institute Genome Sequencing Center for Infectious Disease"/>
            <person name="Wu L."/>
            <person name="Ma J."/>
        </authorList>
    </citation>
    <scope>NUCLEOTIDE SEQUENCE [LARGE SCALE GENOMIC DNA]</scope>
    <source>
        <strain evidence="1 2">JCM 3325</strain>
    </source>
</reference>
<name>A0ABN3ID24_9ACTN</name>
<protein>
    <recommendedName>
        <fullName evidence="3">Prolyl 4-hydroxylase alpha subunit Fe(2+) 2OG dioxygenase domain-containing protein</fullName>
    </recommendedName>
</protein>